<dbReference type="GO" id="GO:0035643">
    <property type="term" value="F:L-DOPA receptor activity"/>
    <property type="evidence" value="ECO:0007669"/>
    <property type="project" value="TreeGrafter"/>
</dbReference>
<keyword evidence="2 5" id="KW-0812">Transmembrane</keyword>
<dbReference type="PROSITE" id="PS50261">
    <property type="entry name" value="G_PROTEIN_RECEP_F2_4"/>
    <property type="match status" value="1"/>
</dbReference>
<dbReference type="GO" id="GO:0007166">
    <property type="term" value="P:cell surface receptor signaling pathway"/>
    <property type="evidence" value="ECO:0007669"/>
    <property type="project" value="InterPro"/>
</dbReference>
<accession>A0A195BYM8</accession>
<dbReference type="PRINTS" id="PR00965">
    <property type="entry name" value="OCULARALBNSM"/>
</dbReference>
<evidence type="ECO:0000256" key="1">
    <source>
        <dbReference type="ARBA" id="ARBA00004141"/>
    </source>
</evidence>
<feature type="transmembrane region" description="Helical" evidence="5">
    <location>
        <begin position="194"/>
        <end position="215"/>
    </location>
</feature>
<dbReference type="Gene3D" id="1.20.1070.10">
    <property type="entry name" value="Rhodopsin 7-helix transmembrane proteins"/>
    <property type="match status" value="1"/>
</dbReference>
<organism evidence="7 8">
    <name type="scientific">Atta colombica</name>
    <dbReference type="NCBI Taxonomy" id="520822"/>
    <lineage>
        <taxon>Eukaryota</taxon>
        <taxon>Metazoa</taxon>
        <taxon>Ecdysozoa</taxon>
        <taxon>Arthropoda</taxon>
        <taxon>Hexapoda</taxon>
        <taxon>Insecta</taxon>
        <taxon>Pterygota</taxon>
        <taxon>Neoptera</taxon>
        <taxon>Endopterygota</taxon>
        <taxon>Hymenoptera</taxon>
        <taxon>Apocrita</taxon>
        <taxon>Aculeata</taxon>
        <taxon>Formicoidea</taxon>
        <taxon>Formicidae</taxon>
        <taxon>Myrmicinae</taxon>
        <taxon>Atta</taxon>
    </lineage>
</organism>
<evidence type="ECO:0000256" key="4">
    <source>
        <dbReference type="ARBA" id="ARBA00023136"/>
    </source>
</evidence>
<dbReference type="SUPFAM" id="SSF81321">
    <property type="entry name" value="Family A G protein-coupled receptor-like"/>
    <property type="match status" value="1"/>
</dbReference>
<feature type="transmembrane region" description="Helical" evidence="5">
    <location>
        <begin position="31"/>
        <end position="52"/>
    </location>
</feature>
<feature type="transmembrane region" description="Helical" evidence="5">
    <location>
        <begin position="246"/>
        <end position="272"/>
    </location>
</feature>
<feature type="transmembrane region" description="Helical" evidence="5">
    <location>
        <begin position="72"/>
        <end position="89"/>
    </location>
</feature>
<evidence type="ECO:0000313" key="7">
    <source>
        <dbReference type="EMBL" id="KYM93036.1"/>
    </source>
</evidence>
<dbReference type="GO" id="GO:0032438">
    <property type="term" value="P:melanosome organization"/>
    <property type="evidence" value="ECO:0007669"/>
    <property type="project" value="TreeGrafter"/>
</dbReference>
<feature type="transmembrane region" description="Helical" evidence="5">
    <location>
        <begin position="109"/>
        <end position="133"/>
    </location>
</feature>
<dbReference type="PANTHER" id="PTHR15177">
    <property type="entry name" value="G-PROTEIN COUPLED RECEPTOR 143"/>
    <property type="match status" value="1"/>
</dbReference>
<proteinExistence type="predicted"/>
<keyword evidence="4 5" id="KW-0472">Membrane</keyword>
<gene>
    <name evidence="7" type="ORF">ALC53_00575</name>
</gene>
<dbReference type="GO" id="GO:0005886">
    <property type="term" value="C:plasma membrane"/>
    <property type="evidence" value="ECO:0007669"/>
    <property type="project" value="TreeGrafter"/>
</dbReference>
<feature type="domain" description="G-protein coupled receptors family 2 profile 2" evidence="6">
    <location>
        <begin position="72"/>
        <end position="305"/>
    </location>
</feature>
<dbReference type="GO" id="GO:0035240">
    <property type="term" value="F:dopamine binding"/>
    <property type="evidence" value="ECO:0007669"/>
    <property type="project" value="InterPro"/>
</dbReference>
<protein>
    <recommendedName>
        <fullName evidence="6">G-protein coupled receptors family 2 profile 2 domain-containing protein</fullName>
    </recommendedName>
</protein>
<sequence>MADPTLQTFCCHHTNRTDRAIVIMQEFNTDAYNTVCMFSSTMGMIGAIYQILPRADSNSSYRWRSFFRGRDIIVWLAVADLLASLGVFVRSVLWRNFKSIIPMEGDISNVVFCAVLSAWIQYFYMATWIWTLCYALDMKLLLGDKNGRPVCYHTLAWVLPAILTSFGLIILYIPDANCHNLTSLSSAILRILPNYFATYMLLAVVMIVNPILYVASTRDLETVVLHSMAQMTGRERKLIQTIRIKFALINLVYYVCWTPNLINGLLLWILWFQLPIKAIITLWYIMAVTNPLQAFFNAIVYQSWTRREKLRFECCQNFKSSTNINLNAIPKIDSDVHVSESSPLLNPRTGYEQKIPHISINHGSSSLLRIVMLNLHHQEGRFEAPSVKDVISRMIISAILHANSSLAC</sequence>
<dbReference type="Pfam" id="PF02101">
    <property type="entry name" value="Ocular_alb"/>
    <property type="match status" value="1"/>
</dbReference>
<name>A0A195BYM8_9HYME</name>
<evidence type="ECO:0000313" key="8">
    <source>
        <dbReference type="Proteomes" id="UP000078540"/>
    </source>
</evidence>
<reference evidence="7 8" key="1">
    <citation type="submission" date="2015-09" db="EMBL/GenBank/DDBJ databases">
        <title>Atta colombica WGS genome.</title>
        <authorList>
            <person name="Nygaard S."/>
            <person name="Hu H."/>
            <person name="Boomsma J."/>
            <person name="Zhang G."/>
        </authorList>
    </citation>
    <scope>NUCLEOTIDE SEQUENCE [LARGE SCALE GENOMIC DNA]</scope>
    <source>
        <strain evidence="7">Treedump-2</strain>
        <tissue evidence="7">Whole body</tissue>
    </source>
</reference>
<feature type="transmembrane region" description="Helical" evidence="5">
    <location>
        <begin position="278"/>
        <end position="301"/>
    </location>
</feature>
<keyword evidence="8" id="KW-1185">Reference proteome</keyword>
<dbReference type="STRING" id="520822.A0A195BYM8"/>
<dbReference type="GO" id="GO:0072544">
    <property type="term" value="F:L-DOPA binding"/>
    <property type="evidence" value="ECO:0007669"/>
    <property type="project" value="InterPro"/>
</dbReference>
<evidence type="ECO:0000259" key="6">
    <source>
        <dbReference type="PROSITE" id="PS50261"/>
    </source>
</evidence>
<dbReference type="EMBL" id="KQ976396">
    <property type="protein sequence ID" value="KYM93036.1"/>
    <property type="molecule type" value="Genomic_DNA"/>
</dbReference>
<dbReference type="InterPro" id="IPR017981">
    <property type="entry name" value="GPCR_2-like_7TM"/>
</dbReference>
<evidence type="ECO:0000256" key="5">
    <source>
        <dbReference type="SAM" id="Phobius"/>
    </source>
</evidence>
<comment type="subcellular location">
    <subcellularLocation>
        <location evidence="1">Membrane</location>
        <topology evidence="1">Multi-pass membrane protein</topology>
    </subcellularLocation>
</comment>
<dbReference type="GO" id="GO:0072545">
    <property type="term" value="F:L-tyrosine binding"/>
    <property type="evidence" value="ECO:0007669"/>
    <property type="project" value="InterPro"/>
</dbReference>
<dbReference type="GO" id="GO:0050848">
    <property type="term" value="P:regulation of calcium-mediated signaling"/>
    <property type="evidence" value="ECO:0007669"/>
    <property type="project" value="TreeGrafter"/>
</dbReference>
<keyword evidence="3 5" id="KW-1133">Transmembrane helix</keyword>
<dbReference type="Proteomes" id="UP000078540">
    <property type="component" value="Unassembled WGS sequence"/>
</dbReference>
<dbReference type="AlphaFoldDB" id="A0A195BYM8"/>
<dbReference type="PANTHER" id="PTHR15177:SF2">
    <property type="entry name" value="G-PROTEIN COUPLED RECEPTOR 143"/>
    <property type="match status" value="1"/>
</dbReference>
<feature type="transmembrane region" description="Helical" evidence="5">
    <location>
        <begin position="154"/>
        <end position="174"/>
    </location>
</feature>
<dbReference type="InterPro" id="IPR001414">
    <property type="entry name" value="GPR143"/>
</dbReference>
<evidence type="ECO:0000256" key="3">
    <source>
        <dbReference type="ARBA" id="ARBA00022989"/>
    </source>
</evidence>
<evidence type="ECO:0000256" key="2">
    <source>
        <dbReference type="ARBA" id="ARBA00022692"/>
    </source>
</evidence>